<reference evidence="1 2" key="1">
    <citation type="submission" date="2016-12" db="EMBL/GenBank/DDBJ databases">
        <title>The draft genome sequence of Actinophytocola sp. 11-183.</title>
        <authorList>
            <person name="Wang W."/>
            <person name="Yuan L."/>
        </authorList>
    </citation>
    <scope>NUCLEOTIDE SEQUENCE [LARGE SCALE GENOMIC DNA]</scope>
    <source>
        <strain evidence="1 2">11-183</strain>
    </source>
</reference>
<accession>A0A1Q8BYW8</accession>
<gene>
    <name evidence="1" type="ORF">BU204_35765</name>
</gene>
<evidence type="ECO:0000313" key="1">
    <source>
        <dbReference type="EMBL" id="OLF07285.1"/>
    </source>
</evidence>
<dbReference type="EMBL" id="MSIE01000108">
    <property type="protein sequence ID" value="OLF07285.1"/>
    <property type="molecule type" value="Genomic_DNA"/>
</dbReference>
<evidence type="ECO:0000313" key="2">
    <source>
        <dbReference type="Proteomes" id="UP000185596"/>
    </source>
</evidence>
<protein>
    <submittedName>
        <fullName evidence="1">Uncharacterized protein</fullName>
    </submittedName>
</protein>
<dbReference type="AlphaFoldDB" id="A0A1Q8BYW8"/>
<proteinExistence type="predicted"/>
<name>A0A1Q8BYW8_9PSEU</name>
<organism evidence="1 2">
    <name type="scientific">Actinophytocola xanthii</name>
    <dbReference type="NCBI Taxonomy" id="1912961"/>
    <lineage>
        <taxon>Bacteria</taxon>
        <taxon>Bacillati</taxon>
        <taxon>Actinomycetota</taxon>
        <taxon>Actinomycetes</taxon>
        <taxon>Pseudonocardiales</taxon>
        <taxon>Pseudonocardiaceae</taxon>
    </lineage>
</organism>
<keyword evidence="2" id="KW-1185">Reference proteome</keyword>
<dbReference type="Proteomes" id="UP000185596">
    <property type="component" value="Unassembled WGS sequence"/>
</dbReference>
<comment type="caution">
    <text evidence="1">The sequence shown here is derived from an EMBL/GenBank/DDBJ whole genome shotgun (WGS) entry which is preliminary data.</text>
</comment>
<sequence>MGWRRDGDDDDPYTDEPAVLGPWQLGYIPATGEIYATRRCHYREPQVWLLAAGYTDPNRARQLLATLKRHMGEPNSLLLAAQKAHIAARSPAHTDDRDAEMGLSTALVHRPDHERGAGGMERG</sequence>